<dbReference type="Proteomes" id="UP001162741">
    <property type="component" value="Chromosome"/>
</dbReference>
<keyword evidence="2" id="KW-1185">Reference proteome</keyword>
<dbReference type="RefSeq" id="WP_264280452.1">
    <property type="nucleotide sequence ID" value="NZ_CP107006.1"/>
</dbReference>
<name>A0ABY6IXM5_9BACT</name>
<reference evidence="1" key="1">
    <citation type="submission" date="2022-10" db="EMBL/GenBank/DDBJ databases">
        <title>Chitinophaga sp. nov., isolated from soil.</title>
        <authorList>
            <person name="Jeon C.O."/>
        </authorList>
    </citation>
    <scope>NUCLEOTIDE SEQUENCE</scope>
    <source>
        <strain evidence="1">R8</strain>
    </source>
</reference>
<sequence length="352" mass="40425">MPKESVLSEAEKESFQIEKFIFHIIIESEHTPVYLEEVILDEKQNEFFKMRFRDISEGTQFIFKDRSKSDFVAECEKLVGNAGKNFIESSKKLAYQFKNVHNKATNDGVFIAALVTVAGNRQLILLLKLEHKKVYQYKTHKAKALLEEIKNTFVEDKKAIQKAALIDISDYYKWDVLATDKTALHSANSLTEYFSNFLDVVELETATVLTEHAMKYAFKWAVENSSELDPDQEISSYKSRAIAYLSNTNKFDTEDFISIVVKDDNVERRQKLAKSFKAFLDEKGLSGQTFAPSKSVLTKRKTKNVRQTAEGIKIEWEGDPEDLNLNIPTEKDSNGYLNILIKTTNIRILDNK</sequence>
<gene>
    <name evidence="1" type="ORF">MKQ68_18765</name>
</gene>
<protein>
    <submittedName>
        <fullName evidence="1">Nucleoid-associated protein</fullName>
    </submittedName>
</protein>
<evidence type="ECO:0000313" key="1">
    <source>
        <dbReference type="EMBL" id="UYQ92133.1"/>
    </source>
</evidence>
<evidence type="ECO:0000313" key="2">
    <source>
        <dbReference type="Proteomes" id="UP001162741"/>
    </source>
</evidence>
<organism evidence="1 2">
    <name type="scientific">Chitinophaga horti</name>
    <dbReference type="NCBI Taxonomy" id="2920382"/>
    <lineage>
        <taxon>Bacteria</taxon>
        <taxon>Pseudomonadati</taxon>
        <taxon>Bacteroidota</taxon>
        <taxon>Chitinophagia</taxon>
        <taxon>Chitinophagales</taxon>
        <taxon>Chitinophagaceae</taxon>
        <taxon>Chitinophaga</taxon>
    </lineage>
</organism>
<dbReference type="EMBL" id="CP107006">
    <property type="protein sequence ID" value="UYQ92133.1"/>
    <property type="molecule type" value="Genomic_DNA"/>
</dbReference>
<accession>A0ABY6IXM5</accession>
<proteinExistence type="predicted"/>